<proteinExistence type="predicted"/>
<organism evidence="1 2">
    <name type="scientific">Danaus plexippus plexippus</name>
    <dbReference type="NCBI Taxonomy" id="278856"/>
    <lineage>
        <taxon>Eukaryota</taxon>
        <taxon>Metazoa</taxon>
        <taxon>Ecdysozoa</taxon>
        <taxon>Arthropoda</taxon>
        <taxon>Hexapoda</taxon>
        <taxon>Insecta</taxon>
        <taxon>Pterygota</taxon>
        <taxon>Neoptera</taxon>
        <taxon>Endopterygota</taxon>
        <taxon>Lepidoptera</taxon>
        <taxon>Glossata</taxon>
        <taxon>Ditrysia</taxon>
        <taxon>Papilionoidea</taxon>
        <taxon>Nymphalidae</taxon>
        <taxon>Danainae</taxon>
        <taxon>Danaini</taxon>
        <taxon>Danaina</taxon>
        <taxon>Danaus</taxon>
        <taxon>Danaus</taxon>
    </lineage>
</organism>
<evidence type="ECO:0000313" key="1">
    <source>
        <dbReference type="EMBL" id="OWR45263.1"/>
    </source>
</evidence>
<evidence type="ECO:0000313" key="2">
    <source>
        <dbReference type="Proteomes" id="UP000007151"/>
    </source>
</evidence>
<dbReference type="AlphaFoldDB" id="A0A212EUV0"/>
<reference evidence="1 2" key="1">
    <citation type="journal article" date="2011" name="Cell">
        <title>The monarch butterfly genome yields insights into long-distance migration.</title>
        <authorList>
            <person name="Zhan S."/>
            <person name="Merlin C."/>
            <person name="Boore J.L."/>
            <person name="Reppert S.M."/>
        </authorList>
    </citation>
    <scope>NUCLEOTIDE SEQUENCE [LARGE SCALE GENOMIC DNA]</scope>
    <source>
        <strain evidence="1">F-2</strain>
    </source>
</reference>
<name>A0A212EUV0_DANPL</name>
<accession>A0A212EUV0</accession>
<dbReference type="KEGG" id="dpl:KGM_210212"/>
<protein>
    <submittedName>
        <fullName evidence="1">Uncharacterized protein</fullName>
    </submittedName>
</protein>
<gene>
    <name evidence="1" type="ORF">KGM_210212</name>
</gene>
<dbReference type="OrthoDB" id="10532834at2759"/>
<dbReference type="EMBL" id="AGBW02012297">
    <property type="protein sequence ID" value="OWR45263.1"/>
    <property type="molecule type" value="Genomic_DNA"/>
</dbReference>
<keyword evidence="2" id="KW-1185">Reference proteome</keyword>
<dbReference type="Proteomes" id="UP000007151">
    <property type="component" value="Unassembled WGS sequence"/>
</dbReference>
<sequence length="146" mass="16518">MFTFCVWLFMINPLLASDNSLAANEWSSLNLDEIHYIYIDLEEIEGLLYGFDKLNNTELQFDFEIKVDDISNENSADKFNKDELTSNHSNHVLVIAACTAVALATSVAVFIYGKKALIDYLQSGKYDLPEDTRDAIGNHEMSQVHC</sequence>
<comment type="caution">
    <text evidence="1">The sequence shown here is derived from an EMBL/GenBank/DDBJ whole genome shotgun (WGS) entry which is preliminary data.</text>
</comment>